<dbReference type="NCBIfam" id="TIGR00937">
    <property type="entry name" value="2A51"/>
    <property type="match status" value="1"/>
</dbReference>
<dbReference type="GO" id="GO:0005886">
    <property type="term" value="C:plasma membrane"/>
    <property type="evidence" value="ECO:0007669"/>
    <property type="project" value="UniProtKB-SubCell"/>
</dbReference>
<evidence type="ECO:0000256" key="1">
    <source>
        <dbReference type="ARBA" id="ARBA00004651"/>
    </source>
</evidence>
<dbReference type="Proteomes" id="UP000184517">
    <property type="component" value="Unassembled WGS sequence"/>
</dbReference>
<dbReference type="PANTHER" id="PTHR33567:SF3">
    <property type="entry name" value="CHROMATE ION TRANSPORTER (EUROFUNG)"/>
    <property type="match status" value="1"/>
</dbReference>
<dbReference type="STRING" id="1122206.SAMN02745753_01369"/>
<keyword evidence="9" id="KW-1185">Reference proteome</keyword>
<comment type="similarity">
    <text evidence="2">Belongs to the chromate ion transporter (CHR) (TC 2.A.51) family.</text>
</comment>
<keyword evidence="5 7" id="KW-1133">Transmembrane helix</keyword>
<keyword evidence="3" id="KW-1003">Cell membrane</keyword>
<feature type="transmembrane region" description="Helical" evidence="7">
    <location>
        <begin position="230"/>
        <end position="252"/>
    </location>
</feature>
<evidence type="ECO:0000256" key="4">
    <source>
        <dbReference type="ARBA" id="ARBA00022692"/>
    </source>
</evidence>
<keyword evidence="6 7" id="KW-0472">Membrane</keyword>
<evidence type="ECO:0000256" key="5">
    <source>
        <dbReference type="ARBA" id="ARBA00022989"/>
    </source>
</evidence>
<organism evidence="8 9">
    <name type="scientific">Marinomonas polaris DSM 16579</name>
    <dbReference type="NCBI Taxonomy" id="1122206"/>
    <lineage>
        <taxon>Bacteria</taxon>
        <taxon>Pseudomonadati</taxon>
        <taxon>Pseudomonadota</taxon>
        <taxon>Gammaproteobacteria</taxon>
        <taxon>Oceanospirillales</taxon>
        <taxon>Oceanospirillaceae</taxon>
        <taxon>Marinomonas</taxon>
    </lineage>
</organism>
<gene>
    <name evidence="8" type="ORF">SAMN02745753_01369</name>
</gene>
<dbReference type="AlphaFoldDB" id="A0A1M4YZU6"/>
<evidence type="ECO:0000256" key="7">
    <source>
        <dbReference type="SAM" id="Phobius"/>
    </source>
</evidence>
<dbReference type="PIRSF" id="PIRSF004810">
    <property type="entry name" value="ChrA"/>
    <property type="match status" value="1"/>
</dbReference>
<feature type="transmembrane region" description="Helical" evidence="7">
    <location>
        <begin position="199"/>
        <end position="218"/>
    </location>
</feature>
<dbReference type="OrthoDB" id="8969999at2"/>
<evidence type="ECO:0000313" key="9">
    <source>
        <dbReference type="Proteomes" id="UP000184517"/>
    </source>
</evidence>
<dbReference type="InterPro" id="IPR003370">
    <property type="entry name" value="Chromate_transpt"/>
</dbReference>
<dbReference type="InterPro" id="IPR014047">
    <property type="entry name" value="Chr_Tranpt_l_chain"/>
</dbReference>
<feature type="transmembrane region" description="Helical" evidence="7">
    <location>
        <begin position="16"/>
        <end position="38"/>
    </location>
</feature>
<evidence type="ECO:0000256" key="2">
    <source>
        <dbReference type="ARBA" id="ARBA00005262"/>
    </source>
</evidence>
<name>A0A1M4YZU6_9GAMM</name>
<comment type="subcellular location">
    <subcellularLocation>
        <location evidence="1">Cell membrane</location>
        <topology evidence="1">Multi-pass membrane protein</topology>
    </subcellularLocation>
</comment>
<dbReference type="RefSeq" id="WP_072838965.1">
    <property type="nucleotide sequence ID" value="NZ_FQVF01000005.1"/>
</dbReference>
<feature type="transmembrane region" description="Helical" evidence="7">
    <location>
        <begin position="335"/>
        <end position="360"/>
    </location>
</feature>
<feature type="transmembrane region" description="Helical" evidence="7">
    <location>
        <begin position="152"/>
        <end position="179"/>
    </location>
</feature>
<dbReference type="EMBL" id="FQVF01000005">
    <property type="protein sequence ID" value="SHF11353.1"/>
    <property type="molecule type" value="Genomic_DNA"/>
</dbReference>
<reference evidence="9" key="1">
    <citation type="submission" date="2016-11" db="EMBL/GenBank/DDBJ databases">
        <authorList>
            <person name="Varghese N."/>
            <person name="Submissions S."/>
        </authorList>
    </citation>
    <scope>NUCLEOTIDE SEQUENCE [LARGE SCALE GENOMIC DNA]</scope>
    <source>
        <strain evidence="9">DSM 16579</strain>
    </source>
</reference>
<dbReference type="PANTHER" id="PTHR33567">
    <property type="entry name" value="CHROMATE ION TRANSPORTER (EUROFUNG)"/>
    <property type="match status" value="1"/>
</dbReference>
<protein>
    <submittedName>
        <fullName evidence="8">Chromate transporter</fullName>
    </submittedName>
</protein>
<dbReference type="Pfam" id="PF02417">
    <property type="entry name" value="Chromate_transp"/>
    <property type="match status" value="2"/>
</dbReference>
<feature type="transmembrane region" description="Helical" evidence="7">
    <location>
        <begin position="83"/>
        <end position="107"/>
    </location>
</feature>
<feature type="transmembrane region" description="Helical" evidence="7">
    <location>
        <begin position="302"/>
        <end position="323"/>
    </location>
</feature>
<evidence type="ECO:0000256" key="6">
    <source>
        <dbReference type="ARBA" id="ARBA00023136"/>
    </source>
</evidence>
<evidence type="ECO:0000313" key="8">
    <source>
        <dbReference type="EMBL" id="SHF11353.1"/>
    </source>
</evidence>
<feature type="transmembrane region" description="Helical" evidence="7">
    <location>
        <begin position="119"/>
        <end position="140"/>
    </location>
</feature>
<accession>A0A1M4YZU6</accession>
<sequence length="404" mass="43403">MMVDKNLSYFKRVAEVFVSFLLLGFTSFGGPAAHLGYFNQTFIKRKQWASETQYAQWVALSQIVPGPGSSQVGFALGYHRAGLLGAVAAFIAFTLPSFVVMVLLARFGNHWQGNVFFDGSVHALKLLAVVVVADACISMWRSFCQSKMMAGLALFSAAFIILSPSGFASLTVLLIAVFFGMLARPSIVPTASESLPKVRFAWCFFIIAVVGFVVSFFLDSGLSGLFANFYRAGALVFGGGHVVLPMLSAFVLTPESYVDPTLAVIGESNLLLGYAAAQAVPGPMFTMASFLGASVTPKSDNIWLWAGVATLAVFLSGLLLMLSAQAAWQRLSHYVLFRSAVASLNAAVVGILLAALYYPIGTSSLLGWMDVAITGFGLAWLIYRRPSIFSLIIVFIIVGLIRSL</sequence>
<proteinExistence type="inferred from homology"/>
<evidence type="ECO:0000256" key="3">
    <source>
        <dbReference type="ARBA" id="ARBA00022475"/>
    </source>
</evidence>
<feature type="transmembrane region" description="Helical" evidence="7">
    <location>
        <begin position="380"/>
        <end position="401"/>
    </location>
</feature>
<keyword evidence="4 7" id="KW-0812">Transmembrane</keyword>
<dbReference type="GO" id="GO:0015109">
    <property type="term" value="F:chromate transmembrane transporter activity"/>
    <property type="evidence" value="ECO:0007669"/>
    <property type="project" value="InterPro"/>
</dbReference>